<proteinExistence type="predicted"/>
<dbReference type="Proteomes" id="UP000276133">
    <property type="component" value="Unassembled WGS sequence"/>
</dbReference>
<dbReference type="AlphaFoldDB" id="A0A3M7PRD5"/>
<dbReference type="EMBL" id="REGN01009251">
    <property type="protein sequence ID" value="RNA01583.1"/>
    <property type="molecule type" value="Genomic_DNA"/>
</dbReference>
<sequence>MSSSDSILLNSHDHSILDADDVDDEVDVKKEKLKKINFFTQSINVFWKTTLATHSIMLKFYQRTYNAIMWISSTQSCNY</sequence>
<gene>
    <name evidence="1" type="ORF">BpHYR1_011094</name>
</gene>
<evidence type="ECO:0000313" key="1">
    <source>
        <dbReference type="EMBL" id="RNA01583.1"/>
    </source>
</evidence>
<evidence type="ECO:0000313" key="2">
    <source>
        <dbReference type="Proteomes" id="UP000276133"/>
    </source>
</evidence>
<accession>A0A3M7PRD5</accession>
<comment type="caution">
    <text evidence="1">The sequence shown here is derived from an EMBL/GenBank/DDBJ whole genome shotgun (WGS) entry which is preliminary data.</text>
</comment>
<reference evidence="1 2" key="1">
    <citation type="journal article" date="2018" name="Sci. Rep.">
        <title>Genomic signatures of local adaptation to the degree of environmental predictability in rotifers.</title>
        <authorList>
            <person name="Franch-Gras L."/>
            <person name="Hahn C."/>
            <person name="Garcia-Roger E.M."/>
            <person name="Carmona M.J."/>
            <person name="Serra M."/>
            <person name="Gomez A."/>
        </authorList>
    </citation>
    <scope>NUCLEOTIDE SEQUENCE [LARGE SCALE GENOMIC DNA]</scope>
    <source>
        <strain evidence="1">HYR1</strain>
    </source>
</reference>
<keyword evidence="2" id="KW-1185">Reference proteome</keyword>
<name>A0A3M7PRD5_BRAPC</name>
<organism evidence="1 2">
    <name type="scientific">Brachionus plicatilis</name>
    <name type="common">Marine rotifer</name>
    <name type="synonym">Brachionus muelleri</name>
    <dbReference type="NCBI Taxonomy" id="10195"/>
    <lineage>
        <taxon>Eukaryota</taxon>
        <taxon>Metazoa</taxon>
        <taxon>Spiralia</taxon>
        <taxon>Gnathifera</taxon>
        <taxon>Rotifera</taxon>
        <taxon>Eurotatoria</taxon>
        <taxon>Monogononta</taxon>
        <taxon>Pseudotrocha</taxon>
        <taxon>Ploima</taxon>
        <taxon>Brachionidae</taxon>
        <taxon>Brachionus</taxon>
    </lineage>
</organism>
<protein>
    <submittedName>
        <fullName evidence="1">Uncharacterized protein</fullName>
    </submittedName>
</protein>